<dbReference type="Pfam" id="PF08542">
    <property type="entry name" value="Rep_fac_C"/>
    <property type="match status" value="1"/>
</dbReference>
<keyword evidence="3" id="KW-0067">ATP-binding</keyword>
<proteinExistence type="predicted"/>
<dbReference type="PANTHER" id="PTHR11669">
    <property type="entry name" value="REPLICATION FACTOR C / DNA POLYMERASE III GAMMA-TAU SUBUNIT"/>
    <property type="match status" value="1"/>
</dbReference>
<gene>
    <name evidence="5" type="ORF">Dasosvirus13_2</name>
</gene>
<dbReference type="InterPro" id="IPR008921">
    <property type="entry name" value="DNA_pol3_clamp-load_cplx_C"/>
</dbReference>
<sequence length="344" mass="39737">MFLTDEFTPINYEDIFFHQEIFDRLKRMSTDNSIPHIIFHGPQGSGKKVMTSIFLKMIYGDAVNDLYTVRYNIAGSGNKIKSENVKNSAHHIIINPTGTNFDRYLVHEVIKRYASTRTIELTQNPNSKFKTIQISNLDKLSHNAQTSLRRMIEVNASTCRFIMWCNNLSNVIGPLQSRCVCIRVPRPSPESLFAYLTYIAILKKASPKMQDVSDIVDHSECNIKKAIWCLQLHLLGYDYKTNYDNAIDTIVKILIRCDISKMEEIRDILFNIMITNYEGIQILKDIENKLVSLDVLSEQCKINIILKGAETEHNLTRGRRDIIHFDAFISNVIKLIHYDKTQKK</sequence>
<dbReference type="InterPro" id="IPR027417">
    <property type="entry name" value="P-loop_NTPase"/>
</dbReference>
<dbReference type="EMBL" id="MK072054">
    <property type="protein sequence ID" value="AYV77616.1"/>
    <property type="molecule type" value="Genomic_DNA"/>
</dbReference>
<organism evidence="5">
    <name type="scientific">Dasosvirus sp</name>
    <dbReference type="NCBI Taxonomy" id="2487764"/>
    <lineage>
        <taxon>Viruses</taxon>
        <taxon>Varidnaviria</taxon>
        <taxon>Bamfordvirae</taxon>
        <taxon>Nucleocytoviricota</taxon>
        <taxon>Megaviricetes</taxon>
        <taxon>Imitervirales</taxon>
        <taxon>Mimiviridae</taxon>
        <taxon>Klosneuvirinae</taxon>
    </lineage>
</organism>
<evidence type="ECO:0000259" key="4">
    <source>
        <dbReference type="Pfam" id="PF08542"/>
    </source>
</evidence>
<dbReference type="GO" id="GO:0006281">
    <property type="term" value="P:DNA repair"/>
    <property type="evidence" value="ECO:0007669"/>
    <property type="project" value="TreeGrafter"/>
</dbReference>
<dbReference type="SUPFAM" id="SSF52540">
    <property type="entry name" value="P-loop containing nucleoside triphosphate hydrolases"/>
    <property type="match status" value="1"/>
</dbReference>
<name>A0A3G4ZRS0_9VIRU</name>
<dbReference type="InterPro" id="IPR050238">
    <property type="entry name" value="DNA_Rep/Repair_Clamp_Loader"/>
</dbReference>
<evidence type="ECO:0000313" key="5">
    <source>
        <dbReference type="EMBL" id="AYV77616.1"/>
    </source>
</evidence>
<dbReference type="GO" id="GO:0005524">
    <property type="term" value="F:ATP binding"/>
    <property type="evidence" value="ECO:0007669"/>
    <property type="project" value="UniProtKB-KW"/>
</dbReference>
<dbReference type="SUPFAM" id="SSF48019">
    <property type="entry name" value="post-AAA+ oligomerization domain-like"/>
    <property type="match status" value="1"/>
</dbReference>
<evidence type="ECO:0000256" key="3">
    <source>
        <dbReference type="ARBA" id="ARBA00022840"/>
    </source>
</evidence>
<feature type="domain" description="Replication factor C C-terminal" evidence="4">
    <location>
        <begin position="249"/>
        <end position="330"/>
    </location>
</feature>
<dbReference type="InterPro" id="IPR013748">
    <property type="entry name" value="Rep_factorC_C"/>
</dbReference>
<dbReference type="Gene3D" id="3.40.50.300">
    <property type="entry name" value="P-loop containing nucleotide triphosphate hydrolases"/>
    <property type="match status" value="1"/>
</dbReference>
<accession>A0A3G4ZRS0</accession>
<dbReference type="GO" id="GO:0003689">
    <property type="term" value="F:DNA clamp loader activity"/>
    <property type="evidence" value="ECO:0007669"/>
    <property type="project" value="TreeGrafter"/>
</dbReference>
<reference evidence="5" key="1">
    <citation type="submission" date="2018-10" db="EMBL/GenBank/DDBJ databases">
        <title>Hidden diversity of soil giant viruses.</title>
        <authorList>
            <person name="Schulz F."/>
            <person name="Alteio L."/>
            <person name="Goudeau D."/>
            <person name="Ryan E.M."/>
            <person name="Malmstrom R.R."/>
            <person name="Blanchard J."/>
            <person name="Woyke T."/>
        </authorList>
    </citation>
    <scope>NUCLEOTIDE SEQUENCE</scope>
    <source>
        <strain evidence="5">DSV1</strain>
    </source>
</reference>
<dbReference type="Pfam" id="PF13177">
    <property type="entry name" value="DNA_pol3_delta2"/>
    <property type="match status" value="1"/>
</dbReference>
<dbReference type="GO" id="GO:0003677">
    <property type="term" value="F:DNA binding"/>
    <property type="evidence" value="ECO:0007669"/>
    <property type="project" value="InterPro"/>
</dbReference>
<evidence type="ECO:0000256" key="1">
    <source>
        <dbReference type="ARBA" id="ARBA00022705"/>
    </source>
</evidence>
<keyword evidence="2" id="KW-0547">Nucleotide-binding</keyword>
<keyword evidence="1" id="KW-0235">DNA replication</keyword>
<dbReference type="PANTHER" id="PTHR11669:SF1">
    <property type="entry name" value="REPLICATION FACTOR C SUBUNIT 3"/>
    <property type="match status" value="1"/>
</dbReference>
<evidence type="ECO:0000256" key="2">
    <source>
        <dbReference type="ARBA" id="ARBA00022741"/>
    </source>
</evidence>
<dbReference type="GO" id="GO:0006261">
    <property type="term" value="P:DNA-templated DNA replication"/>
    <property type="evidence" value="ECO:0007669"/>
    <property type="project" value="TreeGrafter"/>
</dbReference>
<dbReference type="Gene3D" id="1.20.272.10">
    <property type="match status" value="1"/>
</dbReference>
<protein>
    <submittedName>
        <fullName evidence="5">Replication factor C small subunit</fullName>
    </submittedName>
</protein>